<name>A0A5J4QVH4_9ZZZZ</name>
<sequence>MANRIINIHQSFWGEVNHGHGLITTSLNNDALNQTLSSFTDRPGSTYGRNIRPYFSGKKIGDYFAFTKSYPDDISSRTGMVFTHALIFSIKEITSVKNIDFVFHLFSDKMPVKPARNELLYPIRQEIKDCPNDSQAMYPKYIQTAVRLLSTGNISIIFSGEVANFIQLITQIWKGNFPSLRQNISFQVAFTPNDIRQNTSFIFVPNEFLDKWTTYPIINDKEDSLIQIENEVEELLLGNSESNTFLSFLEDLNITPDSYKTISICHRTYNLYNKLNTCSVSEALQLVRSIATISPQTNESYIKVNSIDRLCLLLPTVSEDVIKGLRNIDFSVFNDGLKKIVSSIEQFLDSQFQSSNSKLKQLSQFLLEVFEKQENVKWWRNAIEDKFISILKIISDFSIIWELIGYENNLLFYFESYIDISYDKEYQILKVYPDNINIELAKKLIEFAKKRKWYRLYATVNRENNTPQKALLEQVSFEKDIDLKDQNSGLYIILDNLSDKDFITIAVHENVDRLNQIAVGKCYNNPLLLNSLEVQISAWRNIWIYTLGKTDDLTFGLSNPQSTVNSIFDLLLKDILIDDLIIEKISKLVYANIKNYPKRRQLWDKIPSKYRAEFVLKTADAVIKSILNGNNENIEPILERKITSDDYMVTICFQNTLKSILLIYDKFPNLDEKYLLSAINNSPDNLDRLVSDKLGILVRQKSWQKLADAIFEKAKSKSSFQVALNQCSYLIPRWKRFFYNQLFNDTFSENDYYDFLYKLAIELYEKGLEQNNIWEKAGGNISILTNSVNREEQWYDAIQKLRKGGAGKEITPYSLLEKMKEDYPYRLYMEILST</sequence>
<accession>A0A5J4QVH4</accession>
<dbReference type="Pfam" id="PF20012">
    <property type="entry name" value="GAP1-N1"/>
    <property type="match status" value="1"/>
</dbReference>
<protein>
    <submittedName>
        <fullName evidence="1">Uncharacterized protein</fullName>
    </submittedName>
</protein>
<gene>
    <name evidence="1" type="ORF">EZS27_025438</name>
</gene>
<evidence type="ECO:0000313" key="1">
    <source>
        <dbReference type="EMBL" id="KAA6325335.1"/>
    </source>
</evidence>
<comment type="caution">
    <text evidence="1">The sequence shown here is derived from an EMBL/GenBank/DDBJ whole genome shotgun (WGS) entry which is preliminary data.</text>
</comment>
<proteinExistence type="predicted"/>
<dbReference type="EMBL" id="SNRY01002384">
    <property type="protein sequence ID" value="KAA6325335.1"/>
    <property type="molecule type" value="Genomic_DNA"/>
</dbReference>
<reference evidence="1" key="1">
    <citation type="submission" date="2019-03" db="EMBL/GenBank/DDBJ databases">
        <title>Single cell metagenomics reveals metabolic interactions within the superorganism composed of flagellate Streblomastix strix and complex community of Bacteroidetes bacteria on its surface.</title>
        <authorList>
            <person name="Treitli S.C."/>
            <person name="Kolisko M."/>
            <person name="Husnik F."/>
            <person name="Keeling P."/>
            <person name="Hampl V."/>
        </authorList>
    </citation>
    <scope>NUCLEOTIDE SEQUENCE</scope>
    <source>
        <strain evidence="1">STM</strain>
    </source>
</reference>
<organism evidence="1">
    <name type="scientific">termite gut metagenome</name>
    <dbReference type="NCBI Taxonomy" id="433724"/>
    <lineage>
        <taxon>unclassified sequences</taxon>
        <taxon>metagenomes</taxon>
        <taxon>organismal metagenomes</taxon>
    </lineage>
</organism>
<dbReference type="AlphaFoldDB" id="A0A5J4QVH4"/>